<protein>
    <submittedName>
        <fullName evidence="1">N-acetyltransferase</fullName>
    </submittedName>
</protein>
<name>A0ABQ3Z2K9_9ACTN</name>
<evidence type="ECO:0000313" key="2">
    <source>
        <dbReference type="Proteomes" id="UP000637628"/>
    </source>
</evidence>
<reference evidence="1 2" key="1">
    <citation type="submission" date="2021-01" db="EMBL/GenBank/DDBJ databases">
        <title>Whole genome shotgun sequence of Actinoplanes durhamensis NBRC 14914.</title>
        <authorList>
            <person name="Komaki H."/>
            <person name="Tamura T."/>
        </authorList>
    </citation>
    <scope>NUCLEOTIDE SEQUENCE [LARGE SCALE GENOMIC DNA]</scope>
    <source>
        <strain evidence="1 2">NBRC 14914</strain>
    </source>
</reference>
<dbReference type="RefSeq" id="WP_203730480.1">
    <property type="nucleotide sequence ID" value="NZ_BAAATX010000007.1"/>
</dbReference>
<keyword evidence="2" id="KW-1185">Reference proteome</keyword>
<dbReference type="EMBL" id="BOML01000041">
    <property type="protein sequence ID" value="GIE04063.1"/>
    <property type="molecule type" value="Genomic_DNA"/>
</dbReference>
<dbReference type="Gene3D" id="3.40.630.30">
    <property type="match status" value="1"/>
</dbReference>
<accession>A0ABQ3Z2K9</accession>
<comment type="caution">
    <text evidence="1">The sequence shown here is derived from an EMBL/GenBank/DDBJ whole genome shotgun (WGS) entry which is preliminary data.</text>
</comment>
<evidence type="ECO:0000313" key="1">
    <source>
        <dbReference type="EMBL" id="GIE04063.1"/>
    </source>
</evidence>
<gene>
    <name evidence="1" type="ORF">Adu01nite_54130</name>
</gene>
<dbReference type="Proteomes" id="UP000637628">
    <property type="component" value="Unassembled WGS sequence"/>
</dbReference>
<sequence length="213" mass="22628">MGQTLAGILEAAAEGRFPPDDGGVTIVPQHNARDAGVMAFTAHSVVFLDEDPVWIRGVLAEVDTDPLAAPMNARFLTALLDRTGRHTETIDLLTVASALPGEPPVALKEITDADHPRATRARTRRDDVRVWQADGGVVVIGRGVAGRWEMAIEVDPGERHHGLGRALAVASRHLIPAGEMIWSQQAPGNARAVRSFHAAGFRPVGSEALLGAP</sequence>
<dbReference type="SUPFAM" id="SSF55729">
    <property type="entry name" value="Acyl-CoA N-acyltransferases (Nat)"/>
    <property type="match status" value="1"/>
</dbReference>
<dbReference type="InterPro" id="IPR016181">
    <property type="entry name" value="Acyl_CoA_acyltransferase"/>
</dbReference>
<organism evidence="1 2">
    <name type="scientific">Paractinoplanes durhamensis</name>
    <dbReference type="NCBI Taxonomy" id="113563"/>
    <lineage>
        <taxon>Bacteria</taxon>
        <taxon>Bacillati</taxon>
        <taxon>Actinomycetota</taxon>
        <taxon>Actinomycetes</taxon>
        <taxon>Micromonosporales</taxon>
        <taxon>Micromonosporaceae</taxon>
        <taxon>Paractinoplanes</taxon>
    </lineage>
</organism>
<proteinExistence type="predicted"/>